<protein>
    <recommendedName>
        <fullName evidence="3">XRE family transcriptional regulator</fullName>
    </recommendedName>
</protein>
<dbReference type="EMBL" id="CP047020">
    <property type="protein sequence ID" value="QHA09999.1"/>
    <property type="molecule type" value="Genomic_DNA"/>
</dbReference>
<keyword evidence="2" id="KW-1185">Reference proteome</keyword>
<evidence type="ECO:0008006" key="3">
    <source>
        <dbReference type="Google" id="ProtNLM"/>
    </source>
</evidence>
<evidence type="ECO:0000313" key="1">
    <source>
        <dbReference type="EMBL" id="QHA09999.1"/>
    </source>
</evidence>
<proteinExistence type="predicted"/>
<evidence type="ECO:0000313" key="2">
    <source>
        <dbReference type="Proteomes" id="UP000436138"/>
    </source>
</evidence>
<sequence>MTLFERACAAQGLDAPSKFIRRFEDTADLLGEPATVTTRHVRRWWREVPPPTPRARAWRIIHAMLGVDPIELGFLNRPAGVTVGSAPLLAQKGTSVDRRVFLADTIGVATAAGLPTPVAQLPPSGRQGAIGTAHLIELREGLRSLYHLDNAYGGGDLRSLAVRHLKRIRRVINTSKYPDTIGRQLQLLAGETAEHCAWLHYDADEQDDARRYWGEALTTATMLRDSSLEILVLASLSMQASYEERPRDGYDLAHAAKERAVRFGAPVLQSLLASREARALSLMGDASSARHSLTESMRLADREGRGRPSPEWAAFHGAAELDYAQGLFYNDSGHHDRAAQFLRAALDHHDRTYGRNRALYRLTLARSLVNAGNVDEGAAHAVESLGHLEEVESERVMRRLNEVVDLLDQRNAVSARNATQELREYVHERGAA</sequence>
<gene>
    <name evidence="1" type="ORF">GQF42_35025</name>
</gene>
<name>A0A6I6NGE8_9ACTN</name>
<organism evidence="1 2">
    <name type="scientific">Streptomyces broussonetiae</name>
    <dbReference type="NCBI Taxonomy" id="2686304"/>
    <lineage>
        <taxon>Bacteria</taxon>
        <taxon>Bacillati</taxon>
        <taxon>Actinomycetota</taxon>
        <taxon>Actinomycetes</taxon>
        <taxon>Kitasatosporales</taxon>
        <taxon>Streptomycetaceae</taxon>
        <taxon>Streptomyces</taxon>
    </lineage>
</organism>
<accession>A0A6I6NGE8</accession>
<dbReference type="AlphaFoldDB" id="A0A6I6NGE8"/>
<reference evidence="1 2" key="1">
    <citation type="submission" date="2019-12" db="EMBL/GenBank/DDBJ databases">
        <title>Streptomyces sp. strain T44 isolated from rhizosphere soil of Broussonetia papyrifera.</title>
        <authorList>
            <person name="Mo P."/>
        </authorList>
    </citation>
    <scope>NUCLEOTIDE SEQUENCE [LARGE SCALE GENOMIC DNA]</scope>
    <source>
        <strain evidence="1 2">T44</strain>
    </source>
</reference>
<dbReference type="Proteomes" id="UP000436138">
    <property type="component" value="Chromosome"/>
</dbReference>
<dbReference type="KEGG" id="sbro:GQF42_35025"/>